<protein>
    <submittedName>
        <fullName evidence="1">Uncharacterized protein</fullName>
    </submittedName>
</protein>
<dbReference type="GeneID" id="63606556"/>
<dbReference type="InParanoid" id="G0EDS3"/>
<dbReference type="eggNOG" id="arCOG07461">
    <property type="taxonomic scope" value="Archaea"/>
</dbReference>
<evidence type="ECO:0000313" key="1">
    <source>
        <dbReference type="EMBL" id="AEM38692.1"/>
    </source>
</evidence>
<dbReference type="Proteomes" id="UP000001037">
    <property type="component" value="Chromosome"/>
</dbReference>
<name>G0EDS3_PYRF1</name>
<accession>G0EDS3</accession>
<keyword evidence="2" id="KW-1185">Reference proteome</keyword>
<dbReference type="RefSeq" id="WP_014026369.1">
    <property type="nucleotide sequence ID" value="NC_015931.1"/>
</dbReference>
<dbReference type="OrthoDB" id="3973at2157"/>
<dbReference type="EMBL" id="CP002838">
    <property type="protein sequence ID" value="AEM38692.1"/>
    <property type="molecule type" value="Genomic_DNA"/>
</dbReference>
<evidence type="ECO:0000313" key="2">
    <source>
        <dbReference type="Proteomes" id="UP000001037"/>
    </source>
</evidence>
<organism evidence="1 2">
    <name type="scientific">Pyrolobus fumarii (strain DSM 11204 / 1A)</name>
    <dbReference type="NCBI Taxonomy" id="694429"/>
    <lineage>
        <taxon>Archaea</taxon>
        <taxon>Thermoproteota</taxon>
        <taxon>Thermoprotei</taxon>
        <taxon>Desulfurococcales</taxon>
        <taxon>Pyrodictiaceae</taxon>
        <taxon>Pyrolobus</taxon>
    </lineage>
</organism>
<proteinExistence type="predicted"/>
<reference evidence="1 2" key="1">
    <citation type="journal article" date="2011" name="Stand. Genomic Sci.">
        <title>Complete genome sequence of the hyperthermophilic chemolithoautotroph Pyrolobus fumarii type strain (1A).</title>
        <authorList>
            <person name="Anderson I."/>
            <person name="Goker M."/>
            <person name="Nolan M."/>
            <person name="Lucas S."/>
            <person name="Hammon N."/>
            <person name="Deshpande S."/>
            <person name="Cheng J.F."/>
            <person name="Tapia R."/>
            <person name="Han C."/>
            <person name="Goodwin L."/>
            <person name="Pitluck S."/>
            <person name="Huntemann M."/>
            <person name="Liolios K."/>
            <person name="Ivanova N."/>
            <person name="Pagani I."/>
            <person name="Mavromatis K."/>
            <person name="Ovchinikova G."/>
            <person name="Pati A."/>
            <person name="Chen A."/>
            <person name="Palaniappan K."/>
            <person name="Land M."/>
            <person name="Hauser L."/>
            <person name="Brambilla E.M."/>
            <person name="Huber H."/>
            <person name="Yasawong M."/>
            <person name="Rohde M."/>
            <person name="Spring S."/>
            <person name="Abt B."/>
            <person name="Sikorski J."/>
            <person name="Wirth R."/>
            <person name="Detter J.C."/>
            <person name="Woyke T."/>
            <person name="Bristow J."/>
            <person name="Eisen J.A."/>
            <person name="Markowitz V."/>
            <person name="Hugenholtz P."/>
            <person name="Kyrpides N.C."/>
            <person name="Klenk H.P."/>
            <person name="Lapidus A."/>
        </authorList>
    </citation>
    <scope>NUCLEOTIDE SEQUENCE [LARGE SCALE GENOMIC DNA]</scope>
    <source>
        <strain evidence="2">DSM 11204 / 1A</strain>
    </source>
</reference>
<dbReference type="KEGG" id="pfm:Pyrfu_0823"/>
<gene>
    <name evidence="1" type="ordered locus">Pyrfu_0823</name>
</gene>
<sequence length="104" mass="11380">MPVVYRCSRCGFPLYVFARVGQSSYGLPTPSEVIYMHGGRCPRCGKELKRPTIRSIRIDVDVASRVVQLLQTARRLHAPLTGVELHLSSLISGLRGTGEAEAVA</sequence>
<dbReference type="AlphaFoldDB" id="G0EDS3"/>
<dbReference type="HOGENOM" id="CLU_177468_0_0_2"/>